<proteinExistence type="inferred from homology"/>
<evidence type="ECO:0000256" key="1">
    <source>
        <dbReference type="ARBA" id="ARBA00023002"/>
    </source>
</evidence>
<comment type="catalytic activity">
    <reaction evidence="2 4">
        <text>L-methionyl-[protein] + [thioredoxin]-disulfide + H2O = L-methionyl-(S)-S-oxide-[protein] + [thioredoxin]-dithiol</text>
        <dbReference type="Rhea" id="RHEA:14217"/>
        <dbReference type="Rhea" id="RHEA-COMP:10698"/>
        <dbReference type="Rhea" id="RHEA-COMP:10700"/>
        <dbReference type="Rhea" id="RHEA-COMP:12313"/>
        <dbReference type="Rhea" id="RHEA-COMP:12315"/>
        <dbReference type="ChEBI" id="CHEBI:15377"/>
        <dbReference type="ChEBI" id="CHEBI:16044"/>
        <dbReference type="ChEBI" id="CHEBI:29950"/>
        <dbReference type="ChEBI" id="CHEBI:44120"/>
        <dbReference type="ChEBI" id="CHEBI:50058"/>
        <dbReference type="EC" id="1.8.4.11"/>
    </reaction>
</comment>
<organism evidence="6 7">
    <name type="scientific">Fulvivirga marina</name>
    <dbReference type="NCBI Taxonomy" id="2494733"/>
    <lineage>
        <taxon>Bacteria</taxon>
        <taxon>Pseudomonadati</taxon>
        <taxon>Bacteroidota</taxon>
        <taxon>Cytophagia</taxon>
        <taxon>Cytophagales</taxon>
        <taxon>Fulvivirgaceae</taxon>
        <taxon>Fulvivirga</taxon>
    </lineage>
</organism>
<gene>
    <name evidence="4 6" type="primary">msrA</name>
    <name evidence="6" type="ORF">JMN32_06980</name>
</gene>
<evidence type="ECO:0000259" key="5">
    <source>
        <dbReference type="Pfam" id="PF01625"/>
    </source>
</evidence>
<comment type="similarity">
    <text evidence="4">Belongs to the MsrA Met sulfoxide reductase family.</text>
</comment>
<dbReference type="InterPro" id="IPR036509">
    <property type="entry name" value="Met_Sox_Rdtase_MsrA_sf"/>
</dbReference>
<sequence>MESQNQGIDVFKKATFGAGCFWCVEAVFQQVEGIVSVESGYTGGKVKNPTYREVCSGLTGHAEVAQITYNPEVVDFEHLLEIFWKTHDPTTLNKQGADVGTQYRSAIFYHDNEQKEIAEKYKEKLDSAGFFDDPIVTEISPLKEYYKAEDYHQNYYNQNSQQPYCSYVVRPKVEKVKRLFADRLKEQTK</sequence>
<dbReference type="PANTHER" id="PTHR43774">
    <property type="entry name" value="PEPTIDE METHIONINE SULFOXIDE REDUCTASE"/>
    <property type="match status" value="1"/>
</dbReference>
<dbReference type="HAMAP" id="MF_01401">
    <property type="entry name" value="MsrA"/>
    <property type="match status" value="1"/>
</dbReference>
<evidence type="ECO:0000256" key="4">
    <source>
        <dbReference type="HAMAP-Rule" id="MF_01401"/>
    </source>
</evidence>
<dbReference type="AlphaFoldDB" id="A0A937KDA6"/>
<dbReference type="Pfam" id="PF01625">
    <property type="entry name" value="PMSR"/>
    <property type="match status" value="1"/>
</dbReference>
<keyword evidence="7" id="KW-1185">Reference proteome</keyword>
<dbReference type="SUPFAM" id="SSF55068">
    <property type="entry name" value="Peptide methionine sulfoxide reductase"/>
    <property type="match status" value="1"/>
</dbReference>
<comment type="function">
    <text evidence="4">Has an important function as a repair enzyme for proteins that have been inactivated by oxidation. Catalyzes the reversible oxidation-reduction of methionine sulfoxide in proteins to methionine.</text>
</comment>
<reference evidence="6" key="1">
    <citation type="submission" date="2021-01" db="EMBL/GenBank/DDBJ databases">
        <title>Fulvivirga kasyanovii gen. nov., sp nov., a novel member of the phylum Bacteroidetes isolated from seawater in a mussel farm.</title>
        <authorList>
            <person name="Zhao L.-H."/>
            <person name="Wang Z.-J."/>
        </authorList>
    </citation>
    <scope>NUCLEOTIDE SEQUENCE</scope>
    <source>
        <strain evidence="6">29W222</strain>
    </source>
</reference>
<evidence type="ECO:0000313" key="7">
    <source>
        <dbReference type="Proteomes" id="UP000614216"/>
    </source>
</evidence>
<dbReference type="InterPro" id="IPR002569">
    <property type="entry name" value="Met_Sox_Rdtase_MsrA_dom"/>
</dbReference>
<dbReference type="EC" id="1.8.4.11" evidence="4"/>
<feature type="active site" evidence="4">
    <location>
        <position position="20"/>
    </location>
</feature>
<dbReference type="NCBIfam" id="TIGR00401">
    <property type="entry name" value="msrA"/>
    <property type="match status" value="1"/>
</dbReference>
<dbReference type="PANTHER" id="PTHR43774:SF1">
    <property type="entry name" value="PEPTIDE METHIONINE SULFOXIDE REDUCTASE MSRA 2"/>
    <property type="match status" value="1"/>
</dbReference>
<protein>
    <recommendedName>
        <fullName evidence="4">Peptide methionine sulfoxide reductase MsrA</fullName>
        <shortName evidence="4">Protein-methionine-S-oxide reductase</shortName>
        <ecNumber evidence="4">1.8.4.11</ecNumber>
    </recommendedName>
    <alternativeName>
        <fullName evidence="4">Peptide-methionine (S)-S-oxide reductase</fullName>
        <shortName evidence="4">Peptide Met(O) reductase</shortName>
    </alternativeName>
</protein>
<accession>A0A937KDA6</accession>
<comment type="catalytic activity">
    <reaction evidence="3 4">
        <text>[thioredoxin]-disulfide + L-methionine + H2O = L-methionine (S)-S-oxide + [thioredoxin]-dithiol</text>
        <dbReference type="Rhea" id="RHEA:19993"/>
        <dbReference type="Rhea" id="RHEA-COMP:10698"/>
        <dbReference type="Rhea" id="RHEA-COMP:10700"/>
        <dbReference type="ChEBI" id="CHEBI:15377"/>
        <dbReference type="ChEBI" id="CHEBI:29950"/>
        <dbReference type="ChEBI" id="CHEBI:50058"/>
        <dbReference type="ChEBI" id="CHEBI:57844"/>
        <dbReference type="ChEBI" id="CHEBI:58772"/>
        <dbReference type="EC" id="1.8.4.11"/>
    </reaction>
</comment>
<dbReference type="RefSeq" id="WP_202855591.1">
    <property type="nucleotide sequence ID" value="NZ_JAEUGD010000023.1"/>
</dbReference>
<evidence type="ECO:0000256" key="2">
    <source>
        <dbReference type="ARBA" id="ARBA00047806"/>
    </source>
</evidence>
<dbReference type="EMBL" id="JAEUGD010000023">
    <property type="protein sequence ID" value="MBL6446043.1"/>
    <property type="molecule type" value="Genomic_DNA"/>
</dbReference>
<keyword evidence="1 4" id="KW-0560">Oxidoreductase</keyword>
<comment type="caution">
    <text evidence="6">The sequence shown here is derived from an EMBL/GenBank/DDBJ whole genome shotgun (WGS) entry which is preliminary data.</text>
</comment>
<dbReference type="Proteomes" id="UP000614216">
    <property type="component" value="Unassembled WGS sequence"/>
</dbReference>
<evidence type="ECO:0000256" key="3">
    <source>
        <dbReference type="ARBA" id="ARBA00048782"/>
    </source>
</evidence>
<feature type="domain" description="Peptide methionine sulphoxide reductase MsrA" evidence="5">
    <location>
        <begin position="13"/>
        <end position="165"/>
    </location>
</feature>
<dbReference type="GO" id="GO:0008113">
    <property type="term" value="F:peptide-methionine (S)-S-oxide reductase activity"/>
    <property type="evidence" value="ECO:0007669"/>
    <property type="project" value="UniProtKB-UniRule"/>
</dbReference>
<name>A0A937KDA6_9BACT</name>
<evidence type="ECO:0000313" key="6">
    <source>
        <dbReference type="EMBL" id="MBL6446043.1"/>
    </source>
</evidence>
<dbReference type="Gene3D" id="3.30.1060.10">
    <property type="entry name" value="Peptide methionine sulphoxide reductase MsrA"/>
    <property type="match status" value="1"/>
</dbReference>